<comment type="caution">
    <text evidence="10">The sequence shown here is derived from an EMBL/GenBank/DDBJ whole genome shotgun (WGS) entry which is preliminary data.</text>
</comment>
<evidence type="ECO:0000256" key="3">
    <source>
        <dbReference type="ARBA" id="ARBA00022630"/>
    </source>
</evidence>
<dbReference type="GO" id="GO:0005829">
    <property type="term" value="C:cytosol"/>
    <property type="evidence" value="ECO:0007669"/>
    <property type="project" value="TreeGrafter"/>
</dbReference>
<dbReference type="InterPro" id="IPR008254">
    <property type="entry name" value="Flavodoxin/NO_synth"/>
</dbReference>
<dbReference type="Pfam" id="PF00258">
    <property type="entry name" value="Flavodoxin_1"/>
    <property type="match status" value="1"/>
</dbReference>
<keyword evidence="3" id="KW-0285">Flavoprotein</keyword>
<dbReference type="InterPro" id="IPR029039">
    <property type="entry name" value="Flavoprotein-like_sf"/>
</dbReference>
<dbReference type="SUPFAM" id="SSF52343">
    <property type="entry name" value="Ferredoxin reductase-like, C-terminal NADP-linked domain"/>
    <property type="match status" value="1"/>
</dbReference>
<dbReference type="InterPro" id="IPR039261">
    <property type="entry name" value="FNR_nucleotide-bd"/>
</dbReference>
<evidence type="ECO:0000256" key="1">
    <source>
        <dbReference type="ARBA" id="ARBA00001917"/>
    </source>
</evidence>
<reference evidence="10 11" key="1">
    <citation type="submission" date="2020-07" db="EMBL/GenBank/DDBJ databases">
        <title>Trichoderma asperellum IC-1 whole genome shotgun sequence.</title>
        <authorList>
            <person name="Kanamasa S."/>
            <person name="Takahashi H."/>
        </authorList>
    </citation>
    <scope>NUCLEOTIDE SEQUENCE [LARGE SCALE GENOMIC DNA]</scope>
    <source>
        <strain evidence="10 11">IC-1</strain>
    </source>
</reference>
<dbReference type="SUPFAM" id="SSF63380">
    <property type="entry name" value="Riboflavin synthase domain-like"/>
    <property type="match status" value="1"/>
</dbReference>
<dbReference type="GO" id="GO:0010181">
    <property type="term" value="F:FMN binding"/>
    <property type="evidence" value="ECO:0007669"/>
    <property type="project" value="InterPro"/>
</dbReference>
<evidence type="ECO:0000313" key="11">
    <source>
        <dbReference type="Proteomes" id="UP000517252"/>
    </source>
</evidence>
<proteinExistence type="predicted"/>
<dbReference type="GO" id="GO:0050660">
    <property type="term" value="F:flavin adenine dinucleotide binding"/>
    <property type="evidence" value="ECO:0007669"/>
    <property type="project" value="TreeGrafter"/>
</dbReference>
<dbReference type="OrthoDB" id="1856718at2759"/>
<sequence length="559" mass="63431">MTGHERSVLVLYGSETGNAQDIAEELGRLCQRLHFKSHVEELDAVELSVLLQHQLVIFVISTTGQGDMPHNSLLFWKKLLRKKLPPNCLSRLKYSCFGLGDSTYLKFNWAARKLVRRLDQLGATTFVDICEADEQFPDGLSDTNGTLTAPNLPPPGLLPIPAGWTATLTKNERLTPSEHWQDVRLASFDVPVHQPGGKIQCVPGDCLTLYPKNFPHDVQKLIDLMDWNNIADQPLNLSACESLPRNLYAPACCTLRDLLLNNIDITAIPRRSFLKNMSYFSTDEYHRERLLEFTMTEYIDEYFDYATRSRRSIIEVLDEFTSVKIPAERLLDVFPLIRGRDFSIANGGISANHPSNNDTTNVELLVAMVKYRTILRKPREGLCSRYLASLLPGSTLRVSYKPVLSPIHGTANSQRPLIAMATGTGVAPVRCLIHERLTHPSPAPMIIFFGNRNRKADYFFEDEWRTLSEEAAKKNTQLLVFTAFSRDQREKIYVQDLVRREAPRLEKLIPQRAIFAVCGGSSKMADSCKRAVFDPFVEGGDEAARKEMLEEITWWQEIW</sequence>
<dbReference type="Pfam" id="PF00175">
    <property type="entry name" value="NAD_binding_1"/>
    <property type="match status" value="1"/>
</dbReference>
<gene>
    <name evidence="10" type="ORF">TASIC1_0002073400</name>
</gene>
<keyword evidence="7" id="KW-0560">Oxidoreductase</keyword>
<evidence type="ECO:0000256" key="5">
    <source>
        <dbReference type="ARBA" id="ARBA00022827"/>
    </source>
</evidence>
<dbReference type="PRINTS" id="PR00371">
    <property type="entry name" value="FPNCR"/>
</dbReference>
<name>A0A6V8QMW3_TRIAP</name>
<dbReference type="InterPro" id="IPR003097">
    <property type="entry name" value="CysJ-like_FAD-binding"/>
</dbReference>
<evidence type="ECO:0000313" key="10">
    <source>
        <dbReference type="EMBL" id="GFP53549.1"/>
    </source>
</evidence>
<evidence type="ECO:0000259" key="8">
    <source>
        <dbReference type="PROSITE" id="PS50902"/>
    </source>
</evidence>
<dbReference type="Pfam" id="PF00667">
    <property type="entry name" value="FAD_binding_1"/>
    <property type="match status" value="1"/>
</dbReference>
<evidence type="ECO:0000259" key="9">
    <source>
        <dbReference type="PROSITE" id="PS51384"/>
    </source>
</evidence>
<dbReference type="InterPro" id="IPR001094">
    <property type="entry name" value="Flavdoxin-like"/>
</dbReference>
<feature type="domain" description="Flavodoxin-like" evidence="8">
    <location>
        <begin position="8"/>
        <end position="169"/>
    </location>
</feature>
<feature type="domain" description="FAD-binding FR-type" evidence="9">
    <location>
        <begin position="161"/>
        <end position="417"/>
    </location>
</feature>
<dbReference type="Gene3D" id="2.40.30.10">
    <property type="entry name" value="Translation factors"/>
    <property type="match status" value="1"/>
</dbReference>
<dbReference type="InterPro" id="IPR001433">
    <property type="entry name" value="OxRdtase_FAD/NAD-bd"/>
</dbReference>
<comment type="cofactor">
    <cofactor evidence="2">
        <name>FAD</name>
        <dbReference type="ChEBI" id="CHEBI:57692"/>
    </cofactor>
</comment>
<dbReference type="Gene3D" id="1.20.990.10">
    <property type="entry name" value="NADPH-cytochrome p450 Reductase, Chain A, domain 3"/>
    <property type="match status" value="1"/>
</dbReference>
<dbReference type="Gene3D" id="3.40.50.80">
    <property type="entry name" value="Nucleotide-binding domain of ferredoxin-NADP reductase (FNR) module"/>
    <property type="match status" value="1"/>
</dbReference>
<evidence type="ECO:0000256" key="2">
    <source>
        <dbReference type="ARBA" id="ARBA00001974"/>
    </source>
</evidence>
<dbReference type="PRINTS" id="PR00369">
    <property type="entry name" value="FLAVODOXIN"/>
</dbReference>
<dbReference type="AlphaFoldDB" id="A0A6V8QMW3"/>
<evidence type="ECO:0000256" key="6">
    <source>
        <dbReference type="ARBA" id="ARBA00022857"/>
    </source>
</evidence>
<dbReference type="InterPro" id="IPR017927">
    <property type="entry name" value="FAD-bd_FR_type"/>
</dbReference>
<dbReference type="PANTHER" id="PTHR19384">
    <property type="entry name" value="NITRIC OXIDE SYNTHASE-RELATED"/>
    <property type="match status" value="1"/>
</dbReference>
<dbReference type="InterPro" id="IPR017938">
    <property type="entry name" value="Riboflavin_synthase-like_b-brl"/>
</dbReference>
<dbReference type="InterPro" id="IPR001709">
    <property type="entry name" value="Flavoprot_Pyr_Nucl_cyt_Rdtase"/>
</dbReference>
<dbReference type="Proteomes" id="UP000517252">
    <property type="component" value="Unassembled WGS sequence"/>
</dbReference>
<dbReference type="SUPFAM" id="SSF52218">
    <property type="entry name" value="Flavoproteins"/>
    <property type="match status" value="1"/>
</dbReference>
<evidence type="ECO:0000256" key="7">
    <source>
        <dbReference type="ARBA" id="ARBA00023002"/>
    </source>
</evidence>
<accession>A0A6V8QMW3</accession>
<keyword evidence="6" id="KW-0521">NADP</keyword>
<dbReference type="PANTHER" id="PTHR19384:SF10">
    <property type="entry name" value="NADPH-DEPENDENT DIFLAVIN OXIDOREDUCTASE 1"/>
    <property type="match status" value="1"/>
</dbReference>
<keyword evidence="4" id="KW-0288">FMN</keyword>
<dbReference type="GO" id="GO:0016491">
    <property type="term" value="F:oxidoreductase activity"/>
    <property type="evidence" value="ECO:0007669"/>
    <property type="project" value="UniProtKB-KW"/>
</dbReference>
<protein>
    <submittedName>
        <fullName evidence="10">NADPH-dependent diflavin oxidoreductase 1</fullName>
    </submittedName>
</protein>
<keyword evidence="5" id="KW-0274">FAD</keyword>
<dbReference type="PROSITE" id="PS50902">
    <property type="entry name" value="FLAVODOXIN_LIKE"/>
    <property type="match status" value="1"/>
</dbReference>
<evidence type="ECO:0000256" key="4">
    <source>
        <dbReference type="ARBA" id="ARBA00022643"/>
    </source>
</evidence>
<dbReference type="InterPro" id="IPR023173">
    <property type="entry name" value="NADPH_Cyt_P450_Rdtase_alpha"/>
</dbReference>
<dbReference type="EMBL" id="BLZH01000002">
    <property type="protein sequence ID" value="GFP53549.1"/>
    <property type="molecule type" value="Genomic_DNA"/>
</dbReference>
<dbReference type="PROSITE" id="PS51384">
    <property type="entry name" value="FAD_FR"/>
    <property type="match status" value="1"/>
</dbReference>
<comment type="cofactor">
    <cofactor evidence="1">
        <name>FMN</name>
        <dbReference type="ChEBI" id="CHEBI:58210"/>
    </cofactor>
</comment>
<dbReference type="Gene3D" id="3.40.50.360">
    <property type="match status" value="1"/>
</dbReference>
<organism evidence="10 11">
    <name type="scientific">Trichoderma asperellum</name>
    <name type="common">Filamentous fungus</name>
    <dbReference type="NCBI Taxonomy" id="101201"/>
    <lineage>
        <taxon>Eukaryota</taxon>
        <taxon>Fungi</taxon>
        <taxon>Dikarya</taxon>
        <taxon>Ascomycota</taxon>
        <taxon>Pezizomycotina</taxon>
        <taxon>Sordariomycetes</taxon>
        <taxon>Hypocreomycetidae</taxon>
        <taxon>Hypocreales</taxon>
        <taxon>Hypocreaceae</taxon>
        <taxon>Trichoderma</taxon>
    </lineage>
</organism>